<evidence type="ECO:0000313" key="1">
    <source>
        <dbReference type="EMBL" id="CAD7570023.1"/>
    </source>
</evidence>
<organism evidence="1">
    <name type="scientific">Timema californicum</name>
    <name type="common">California timema</name>
    <name type="synonym">Walking stick</name>
    <dbReference type="NCBI Taxonomy" id="61474"/>
    <lineage>
        <taxon>Eukaryota</taxon>
        <taxon>Metazoa</taxon>
        <taxon>Ecdysozoa</taxon>
        <taxon>Arthropoda</taxon>
        <taxon>Hexapoda</taxon>
        <taxon>Insecta</taxon>
        <taxon>Pterygota</taxon>
        <taxon>Neoptera</taxon>
        <taxon>Polyneoptera</taxon>
        <taxon>Phasmatodea</taxon>
        <taxon>Timematodea</taxon>
        <taxon>Timematoidea</taxon>
        <taxon>Timematidae</taxon>
        <taxon>Timema</taxon>
    </lineage>
</organism>
<reference evidence="1" key="1">
    <citation type="submission" date="2020-11" db="EMBL/GenBank/DDBJ databases">
        <authorList>
            <person name="Tran Van P."/>
        </authorList>
    </citation>
    <scope>NUCLEOTIDE SEQUENCE</scope>
</reference>
<protein>
    <submittedName>
        <fullName evidence="1">(California timema) hypothetical protein</fullName>
    </submittedName>
</protein>
<dbReference type="EMBL" id="OE179881">
    <property type="protein sequence ID" value="CAD7570023.1"/>
    <property type="molecule type" value="Genomic_DNA"/>
</dbReference>
<proteinExistence type="predicted"/>
<sequence length="127" mass="14094">MSLTDNVKRCFGAASTELKNQGPLFSGVLGDCPTAPVVPMESKRIMGNTTGEVLINGQSIDPAFMANMSGFVPQQDLVVDSLSVREHMEFMTGQFYTKTRWFPLRTPSGTSGARNYDHHPEKLRWLL</sequence>
<dbReference type="AlphaFoldDB" id="A0A7R9J0I8"/>
<gene>
    <name evidence="1" type="ORF">TCMB3V08_LOCUS2738</name>
</gene>
<accession>A0A7R9J0I8</accession>
<name>A0A7R9J0I8_TIMCA</name>